<evidence type="ECO:0000313" key="7">
    <source>
        <dbReference type="Proteomes" id="UP000694853"/>
    </source>
</evidence>
<feature type="compositionally biased region" description="Basic and acidic residues" evidence="4">
    <location>
        <begin position="65"/>
        <end position="106"/>
    </location>
</feature>
<reference evidence="7" key="1">
    <citation type="journal article" date="2019" name="Toxins">
        <title>Detection of Abrin-Like and Prepropulchellin-Like Toxin Genes and Transcripts Using Whole Genome Sequencing and Full-Length Transcript Sequencing of Abrus precatorius.</title>
        <authorList>
            <person name="Hovde B.T."/>
            <person name="Daligault H.E."/>
            <person name="Hanschen E.R."/>
            <person name="Kunde Y.A."/>
            <person name="Johnson M.B."/>
            <person name="Starkenburg S.R."/>
            <person name="Johnson S.L."/>
        </authorList>
    </citation>
    <scope>NUCLEOTIDE SEQUENCE [LARGE SCALE GENOMIC DNA]</scope>
</reference>
<gene>
    <name evidence="8" type="primary">LOC113873620</name>
</gene>
<reference evidence="8" key="2">
    <citation type="submission" date="2025-08" db="UniProtKB">
        <authorList>
            <consortium name="RefSeq"/>
        </authorList>
    </citation>
    <scope>IDENTIFICATION</scope>
    <source>
        <tissue evidence="8">Young leaves</tissue>
    </source>
</reference>
<dbReference type="PANTHER" id="PTHR31189">
    <property type="entry name" value="OS03G0336100 PROTEIN-RELATED"/>
    <property type="match status" value="1"/>
</dbReference>
<dbReference type="SUPFAM" id="SSF51182">
    <property type="entry name" value="RmlC-like cupins"/>
    <property type="match status" value="2"/>
</dbReference>
<feature type="region of interest" description="Disordered" evidence="4">
    <location>
        <begin position="598"/>
        <end position="626"/>
    </location>
</feature>
<dbReference type="CDD" id="cd02245">
    <property type="entry name" value="cupin_7S_vicilin-like_C"/>
    <property type="match status" value="1"/>
</dbReference>
<feature type="coiled-coil region" evidence="3">
    <location>
        <begin position="481"/>
        <end position="508"/>
    </location>
</feature>
<dbReference type="InterPro" id="IPR006045">
    <property type="entry name" value="Cupin_1"/>
</dbReference>
<feature type="signal peptide" evidence="5">
    <location>
        <begin position="1"/>
        <end position="23"/>
    </location>
</feature>
<feature type="domain" description="Cupin type-1" evidence="6">
    <location>
        <begin position="420"/>
        <end position="588"/>
    </location>
</feature>
<evidence type="ECO:0000256" key="5">
    <source>
        <dbReference type="SAM" id="SignalP"/>
    </source>
</evidence>
<dbReference type="InterPro" id="IPR014710">
    <property type="entry name" value="RmlC-like_jellyroll"/>
</dbReference>
<dbReference type="FunFam" id="2.60.120.10:FF:000162">
    <property type="entry name" value="Beta-conglycinin beta subunit 1"/>
    <property type="match status" value="1"/>
</dbReference>
<dbReference type="OrthoDB" id="1425232at2759"/>
<evidence type="ECO:0000256" key="4">
    <source>
        <dbReference type="SAM" id="MobiDB-lite"/>
    </source>
</evidence>
<evidence type="ECO:0000256" key="1">
    <source>
        <dbReference type="ARBA" id="ARBA00022729"/>
    </source>
</evidence>
<feature type="region of interest" description="Disordered" evidence="4">
    <location>
        <begin position="402"/>
        <end position="421"/>
    </location>
</feature>
<evidence type="ECO:0000256" key="3">
    <source>
        <dbReference type="SAM" id="Coils"/>
    </source>
</evidence>
<keyword evidence="1 5" id="KW-0732">Signal</keyword>
<dbReference type="Proteomes" id="UP000694853">
    <property type="component" value="Unplaced"/>
</dbReference>
<feature type="region of interest" description="Disordered" evidence="4">
    <location>
        <begin position="64"/>
        <end position="223"/>
    </location>
</feature>
<feature type="compositionally biased region" description="Pro residues" evidence="4">
    <location>
        <begin position="110"/>
        <end position="123"/>
    </location>
</feature>
<feature type="compositionally biased region" description="Basic and acidic residues" evidence="4">
    <location>
        <begin position="197"/>
        <end position="213"/>
    </location>
</feature>
<dbReference type="AlphaFoldDB" id="A0A8B8MI98"/>
<organism evidence="7 8">
    <name type="scientific">Abrus precatorius</name>
    <name type="common">Indian licorice</name>
    <name type="synonym">Glycine abrus</name>
    <dbReference type="NCBI Taxonomy" id="3816"/>
    <lineage>
        <taxon>Eukaryota</taxon>
        <taxon>Viridiplantae</taxon>
        <taxon>Streptophyta</taxon>
        <taxon>Embryophyta</taxon>
        <taxon>Tracheophyta</taxon>
        <taxon>Spermatophyta</taxon>
        <taxon>Magnoliopsida</taxon>
        <taxon>eudicotyledons</taxon>
        <taxon>Gunneridae</taxon>
        <taxon>Pentapetalae</taxon>
        <taxon>rosids</taxon>
        <taxon>fabids</taxon>
        <taxon>Fabales</taxon>
        <taxon>Fabaceae</taxon>
        <taxon>Papilionoideae</taxon>
        <taxon>50 kb inversion clade</taxon>
        <taxon>NPAAA clade</taxon>
        <taxon>indigoferoid/millettioid clade</taxon>
        <taxon>Abreae</taxon>
        <taxon>Abrus</taxon>
    </lineage>
</organism>
<keyword evidence="7" id="KW-1185">Reference proteome</keyword>
<dbReference type="InterPro" id="IPR050253">
    <property type="entry name" value="Seed_Storage-Functional"/>
</dbReference>
<dbReference type="CDD" id="cd02244">
    <property type="entry name" value="cupin_7S_vicilin-like_N"/>
    <property type="match status" value="1"/>
</dbReference>
<dbReference type="Pfam" id="PF00190">
    <property type="entry name" value="Cupin_1"/>
    <property type="match status" value="2"/>
</dbReference>
<evidence type="ECO:0000259" key="6">
    <source>
        <dbReference type="SMART" id="SM00835"/>
    </source>
</evidence>
<dbReference type="GeneID" id="113873620"/>
<protein>
    <submittedName>
        <fullName evidence="8">Beta-conglycinin, beta chain-like</fullName>
    </submittedName>
</protein>
<feature type="domain" description="Cupin type-1" evidence="6">
    <location>
        <begin position="218"/>
        <end position="376"/>
    </location>
</feature>
<name>A0A8B8MI98_ABRPR</name>
<evidence type="ECO:0000313" key="8">
    <source>
        <dbReference type="RefSeq" id="XP_027367623.1"/>
    </source>
</evidence>
<keyword evidence="3" id="KW-0175">Coiled coil</keyword>
<feature type="compositionally biased region" description="Basic and acidic residues" evidence="4">
    <location>
        <begin position="124"/>
        <end position="146"/>
    </location>
</feature>
<proteinExistence type="inferred from homology"/>
<evidence type="ECO:0000256" key="2">
    <source>
        <dbReference type="ARBA" id="ARBA00023597"/>
    </source>
</evidence>
<dbReference type="RefSeq" id="XP_027367623.1">
    <property type="nucleotide sequence ID" value="XM_027511822.1"/>
</dbReference>
<feature type="compositionally biased region" description="Basic and acidic residues" evidence="4">
    <location>
        <begin position="158"/>
        <end position="174"/>
    </location>
</feature>
<comment type="similarity">
    <text evidence="2">Belongs to the 7S seed storage protein family.</text>
</comment>
<dbReference type="Gene3D" id="2.60.120.10">
    <property type="entry name" value="Jelly Rolls"/>
    <property type="match status" value="2"/>
</dbReference>
<dbReference type="InterPro" id="IPR011051">
    <property type="entry name" value="RmlC_Cupin_sf"/>
</dbReference>
<dbReference type="SMART" id="SM00835">
    <property type="entry name" value="Cupin_1"/>
    <property type="match status" value="2"/>
</dbReference>
<accession>A0A8B8MI98</accession>
<dbReference type="PANTHER" id="PTHR31189:SF41">
    <property type="entry name" value="VICILIN C72"/>
    <property type="match status" value="1"/>
</dbReference>
<sequence length="626" mass="72247">MMKARFPLLLLLGILFLASVSVSFGIAHLEKESPSYKRCLQSCKREQDVFKQQACLAHCQIFEDPQSKKAQEEKEPPSHEEKEHAESHRQSGHQEGEKEEKEHQEQDQPSPRPRPQPRQPHPPQESEHKQRQPHPPHESEHKHQEEGQDQPQPRQPHPHQESEHKHEEHQHQQEEQDQPFPRPQEHEHKEQSKHHNKEQESEKEQGPESEPQKPKNPFHFNNNKFHTLVNNKFGYIRVLQRFEQRSNKLQNLREFRIVQYKFKPNVLLLPHHADADFLLVVLDGSALITLLSPDERESYKLQRGDALRIPAGTPFYLLNPDDNQNLKVVKLAVPANQPGKVQDFFPFSSEDQESFLRGFSENTLEASFDAPFEEIEKTLLEEEEQEVGVLVEVSKEQIQELSKDAKSSSRKSISSENEPFNLRSRGPIYSNKFGKFFEIPPHKNPQLQELDIFLDCVEIKEGGLLLPHYNSKAIVVLVVNKGKAKLELVGLKEQHQKQEQQQEEEEEQEGPRKVQSYRAKLSEGDIFVIPASYPVAINASTDFHLVAFGINAENNQRNFLAGEKDNVISQIHKLVKNLAFPGSGEQVEKLLKKQSESYFADAQPQQSEEDNKGRKGRLSSILNAFH</sequence>
<feature type="chain" id="PRO_5034069503" evidence="5">
    <location>
        <begin position="24"/>
        <end position="626"/>
    </location>
</feature>
<dbReference type="KEGG" id="aprc:113873620"/>